<comment type="catalytic activity">
    <reaction evidence="1">
        <text>S-ubiquitinyl-[E2 ubiquitin-conjugating enzyme]-L-cysteine + [acceptor protein]-L-lysine = [E2 ubiquitin-conjugating enzyme]-L-cysteine + N(6)-ubiquitinyl-[acceptor protein]-L-lysine.</text>
        <dbReference type="EC" id="2.3.2.27"/>
    </reaction>
</comment>
<feature type="domain" description="RING-type" evidence="11">
    <location>
        <begin position="55"/>
        <end position="94"/>
    </location>
</feature>
<dbReference type="SMART" id="SM00184">
    <property type="entry name" value="RING"/>
    <property type="match status" value="1"/>
</dbReference>
<sequence length="934" mass="103809">MTRPTSPPAAKRIKLEERTPTHLDVEPNEIQGNDSEVADINEDDAVEDEEDENNCSICLHSVVDRTVIPKCSHEFCFECLLMWAEQSRRCPLCSQAIGDYLIHSIRSRYDYRKHYLSPLRTSPPPSRPAQATNAVLRTTRQNARRRREREWGTRVREHEEFDKLERSILKRRWIYQHDLYAKHVASNSYTKYRPYPTPSQFSNSQELISRTTSFLRRELQVWEGLDVEFLTNLIISLMKAIDIRSESAVKLISEFLDMDEPYTPGGRHVNAEHFAHEVYCYVRSPYRDLFVYDTVVQYDLPAGVPPPPDLERSRRWHPSSPPRSTAGPSQENRTQRLRSRTRSSERECSWSPSGRQYPSTRNRITFDTPGASASKYAEHGSHIRTRNVNLQDKGRSSISDDEISHDGANETWEKDVPIASSSKSTVFSSAASSSRNVKHMPIVGADDYRTKGKGKADAKEYPKAAIELANDISESANTPDAEEIDQDLGHDPPDGKHMPNDVFEDVDPKPVPSRPTRTRALRPPRNSSLRDSVKAHLAKNAETWTGAADSTKVQPTRQPSTNETAPPMSASTEFPPASLDHTDIPPASNTQAQSLSVERQAGTRFVDISRADARGSNASTRDTRVGIGHPKISDPFRSSTEIPRTNIVSDAMSARLPTNIVQEDSVDRTLEPNARNDAANSPLKVITDVHGESSSSNINRPQNSNHGMCAADTISLNAAVPSSKFSPKISGGRISPMANTNHGRHSTCAVDGSVQRLASSDHAQKVHRDHDVQADPEIPGMEYIPIRKDGCTNTDSITLVNHSTVPRAIKTTRTRLLARLEFEKQLAAGCPGIQDDTDPRALRDGMPVSSTAVTPASSSFDASAVHMDAPLGDISDAPHRPDASAQSLKDNSYANTDPGPEHPEEEANVREARLRARIQLRARLAAEKRKASGY</sequence>
<evidence type="ECO:0000256" key="5">
    <source>
        <dbReference type="ARBA" id="ARBA00022771"/>
    </source>
</evidence>
<keyword evidence="8" id="KW-0804">Transcription</keyword>
<name>A0A8H8CGL2_PSICU</name>
<reference evidence="12" key="1">
    <citation type="submission" date="2021-02" db="EMBL/GenBank/DDBJ databases">
        <title>Psilocybe cubensis genome.</title>
        <authorList>
            <person name="Mckernan K.J."/>
            <person name="Crawford S."/>
            <person name="Trippe A."/>
            <person name="Kane L.T."/>
            <person name="Mclaughlin S."/>
        </authorList>
    </citation>
    <scope>NUCLEOTIDE SEQUENCE [LARGE SCALE GENOMIC DNA]</scope>
    <source>
        <strain evidence="12">MGC-MH-2018</strain>
    </source>
</reference>
<feature type="region of interest" description="Disordered" evidence="10">
    <location>
        <begin position="471"/>
        <end position="599"/>
    </location>
</feature>
<dbReference type="Pfam" id="PF00097">
    <property type="entry name" value="zf-C3HC4"/>
    <property type="match status" value="1"/>
</dbReference>
<feature type="compositionally biased region" description="Polar residues" evidence="10">
    <location>
        <begin position="587"/>
        <end position="597"/>
    </location>
</feature>
<feature type="compositionally biased region" description="Basic and acidic residues" evidence="10">
    <location>
        <begin position="13"/>
        <end position="25"/>
    </location>
</feature>
<dbReference type="PROSITE" id="PS50089">
    <property type="entry name" value="ZF_RING_2"/>
    <property type="match status" value="1"/>
</dbReference>
<evidence type="ECO:0000256" key="9">
    <source>
        <dbReference type="PROSITE-ProRule" id="PRU00175"/>
    </source>
</evidence>
<evidence type="ECO:0000313" key="12">
    <source>
        <dbReference type="EMBL" id="KAG5164195.1"/>
    </source>
</evidence>
<dbReference type="GO" id="GO:0006513">
    <property type="term" value="P:protein monoubiquitination"/>
    <property type="evidence" value="ECO:0007669"/>
    <property type="project" value="TreeGrafter"/>
</dbReference>
<dbReference type="InterPro" id="IPR001841">
    <property type="entry name" value="Znf_RING"/>
</dbReference>
<feature type="compositionally biased region" description="Basic and acidic residues" evidence="10">
    <location>
        <begin position="487"/>
        <end position="499"/>
    </location>
</feature>
<accession>A0A8H8CGL2</accession>
<organism evidence="12">
    <name type="scientific">Psilocybe cubensis</name>
    <name type="common">Psychedelic mushroom</name>
    <name type="synonym">Stropharia cubensis</name>
    <dbReference type="NCBI Taxonomy" id="181762"/>
    <lineage>
        <taxon>Eukaryota</taxon>
        <taxon>Fungi</taxon>
        <taxon>Dikarya</taxon>
        <taxon>Basidiomycota</taxon>
        <taxon>Agaricomycotina</taxon>
        <taxon>Agaricomycetes</taxon>
        <taxon>Agaricomycetidae</taxon>
        <taxon>Agaricales</taxon>
        <taxon>Agaricineae</taxon>
        <taxon>Strophariaceae</taxon>
        <taxon>Psilocybe</taxon>
    </lineage>
</organism>
<dbReference type="InterPro" id="IPR017907">
    <property type="entry name" value="Znf_RING_CS"/>
</dbReference>
<dbReference type="PROSITE" id="PS00518">
    <property type="entry name" value="ZF_RING_1"/>
    <property type="match status" value="1"/>
</dbReference>
<evidence type="ECO:0000259" key="11">
    <source>
        <dbReference type="PROSITE" id="PS50089"/>
    </source>
</evidence>
<proteinExistence type="predicted"/>
<dbReference type="OrthoDB" id="21204at2759"/>
<evidence type="ECO:0000256" key="4">
    <source>
        <dbReference type="ARBA" id="ARBA00022723"/>
    </source>
</evidence>
<feature type="compositionally biased region" description="Polar residues" evidence="10">
    <location>
        <begin position="551"/>
        <end position="572"/>
    </location>
</feature>
<keyword evidence="3" id="KW-0808">Transferase</keyword>
<evidence type="ECO:0000256" key="10">
    <source>
        <dbReference type="SAM" id="MobiDB-lite"/>
    </source>
</evidence>
<dbReference type="EC" id="2.3.2.27" evidence="2"/>
<dbReference type="AlphaFoldDB" id="A0A8H8CGL2"/>
<feature type="compositionally biased region" description="Polar residues" evidence="10">
    <location>
        <begin position="884"/>
        <end position="895"/>
    </location>
</feature>
<keyword evidence="7" id="KW-0805">Transcription regulation</keyword>
<feature type="region of interest" description="Disordered" evidence="10">
    <location>
        <begin position="614"/>
        <end position="639"/>
    </location>
</feature>
<feature type="compositionally biased region" description="Low complexity" evidence="10">
    <location>
        <begin position="847"/>
        <end position="859"/>
    </location>
</feature>
<protein>
    <recommendedName>
        <fullName evidence="2">RING-type E3 ubiquitin transferase</fullName>
        <ecNumber evidence="2">2.3.2.27</ecNumber>
    </recommendedName>
</protein>
<evidence type="ECO:0000256" key="1">
    <source>
        <dbReference type="ARBA" id="ARBA00000900"/>
    </source>
</evidence>
<gene>
    <name evidence="12" type="ORF">JR316_010692</name>
</gene>
<dbReference type="SUPFAM" id="SSF57850">
    <property type="entry name" value="RING/U-box"/>
    <property type="match status" value="1"/>
</dbReference>
<dbReference type="GO" id="GO:0008270">
    <property type="term" value="F:zinc ion binding"/>
    <property type="evidence" value="ECO:0007669"/>
    <property type="project" value="UniProtKB-KW"/>
</dbReference>
<keyword evidence="4" id="KW-0479">Metal-binding</keyword>
<evidence type="ECO:0000256" key="2">
    <source>
        <dbReference type="ARBA" id="ARBA00012483"/>
    </source>
</evidence>
<keyword evidence="6" id="KW-0862">Zinc</keyword>
<dbReference type="GO" id="GO:0000209">
    <property type="term" value="P:protein polyubiquitination"/>
    <property type="evidence" value="ECO:0007669"/>
    <property type="project" value="TreeGrafter"/>
</dbReference>
<dbReference type="PANTHER" id="PTHR46077">
    <property type="entry name" value="E3 UBIQUITIN-PROTEIN LIGASE TOPORS"/>
    <property type="match status" value="1"/>
</dbReference>
<feature type="region of interest" description="Disordered" evidence="10">
    <location>
        <begin position="1"/>
        <end position="37"/>
    </location>
</feature>
<keyword evidence="5 9" id="KW-0863">Zinc-finger</keyword>
<feature type="compositionally biased region" description="Basic and acidic residues" evidence="10">
    <location>
        <begin position="899"/>
        <end position="910"/>
    </location>
</feature>
<dbReference type="GO" id="GO:0061630">
    <property type="term" value="F:ubiquitin protein ligase activity"/>
    <property type="evidence" value="ECO:0007669"/>
    <property type="project" value="UniProtKB-EC"/>
</dbReference>
<evidence type="ECO:0000256" key="7">
    <source>
        <dbReference type="ARBA" id="ARBA00023015"/>
    </source>
</evidence>
<evidence type="ECO:0000256" key="6">
    <source>
        <dbReference type="ARBA" id="ARBA00022833"/>
    </source>
</evidence>
<dbReference type="InterPro" id="IPR013083">
    <property type="entry name" value="Znf_RING/FYVE/PHD"/>
</dbReference>
<feature type="region of interest" description="Disordered" evidence="10">
    <location>
        <begin position="302"/>
        <end position="409"/>
    </location>
</feature>
<comment type="caution">
    <text evidence="12">The sequence shown here is derived from an EMBL/GenBank/DDBJ whole genome shotgun (WGS) entry which is preliminary data.</text>
</comment>
<evidence type="ECO:0000256" key="8">
    <source>
        <dbReference type="ARBA" id="ARBA00023163"/>
    </source>
</evidence>
<dbReference type="Gene3D" id="3.30.40.10">
    <property type="entry name" value="Zinc/RING finger domain, C3HC4 (zinc finger)"/>
    <property type="match status" value="1"/>
</dbReference>
<feature type="compositionally biased region" description="Polar residues" evidence="10">
    <location>
        <begin position="352"/>
        <end position="365"/>
    </location>
</feature>
<feature type="region of interest" description="Disordered" evidence="10">
    <location>
        <begin position="830"/>
        <end position="910"/>
    </location>
</feature>
<dbReference type="InterPro" id="IPR018957">
    <property type="entry name" value="Znf_C3HC4_RING-type"/>
</dbReference>
<dbReference type="EMBL" id="JAFIQS010000012">
    <property type="protein sequence ID" value="KAG5164195.1"/>
    <property type="molecule type" value="Genomic_DNA"/>
</dbReference>
<dbReference type="PANTHER" id="PTHR46077:SF1">
    <property type="entry name" value="TOP1 BINDING ARGININE_SERINE RICH PROTEIN, E3 UBIQUITIN LIGASE"/>
    <property type="match status" value="1"/>
</dbReference>
<evidence type="ECO:0000256" key="3">
    <source>
        <dbReference type="ARBA" id="ARBA00022679"/>
    </source>
</evidence>